<sequence length="70" mass="8226">MSWALQIAMSLMRKHADFSLPRIGDKFGRKYHINMYSYDKITQLKETDPSLAVILRQLNDCLTMTKHPKK</sequence>
<dbReference type="GO" id="GO:0043565">
    <property type="term" value="F:sequence-specific DNA binding"/>
    <property type="evidence" value="ECO:0007669"/>
    <property type="project" value="InterPro"/>
</dbReference>
<gene>
    <name evidence="1" type="ORF">RINTHH_4520</name>
</gene>
<dbReference type="InterPro" id="IPR010921">
    <property type="entry name" value="Trp_repressor/repl_initiator"/>
</dbReference>
<dbReference type="Gene3D" id="1.10.1750.10">
    <property type="match status" value="1"/>
</dbReference>
<dbReference type="STRING" id="1165094.RINTHH_4520"/>
<dbReference type="CDD" id="cd06571">
    <property type="entry name" value="Bac_DnaA_C"/>
    <property type="match status" value="1"/>
</dbReference>
<dbReference type="GO" id="GO:0006270">
    <property type="term" value="P:DNA replication initiation"/>
    <property type="evidence" value="ECO:0007669"/>
    <property type="project" value="InterPro"/>
</dbReference>
<accession>M1WY08</accession>
<dbReference type="EMBL" id="CAIY01000027">
    <property type="protein sequence ID" value="CCH66607.1"/>
    <property type="molecule type" value="Genomic_DNA"/>
</dbReference>
<reference evidence="2" key="2">
    <citation type="submission" date="2016-01" db="EMBL/GenBank/DDBJ databases">
        <title>Diatom-associated endosymboitic cyanobacterium lacks core nitrogen metabolism enzymes.</title>
        <authorList>
            <person name="Hilton J.A."/>
            <person name="Foster R.A."/>
            <person name="Tripp H.J."/>
            <person name="Carter B.J."/>
            <person name="Zehr J.P."/>
            <person name="Villareal T.A."/>
        </authorList>
    </citation>
    <scope>NUCLEOTIDE SEQUENCE [LARGE SCALE GENOMIC DNA]</scope>
    <source>
        <strain evidence="2">HH01</strain>
    </source>
</reference>
<name>M1WY08_9NOST</name>
<dbReference type="RefSeq" id="WP_008232300.1">
    <property type="nucleotide sequence ID" value="NZ_CAIY01000027.1"/>
</dbReference>
<dbReference type="GO" id="GO:0006275">
    <property type="term" value="P:regulation of DNA replication"/>
    <property type="evidence" value="ECO:0007669"/>
    <property type="project" value="InterPro"/>
</dbReference>
<keyword evidence="2" id="KW-1185">Reference proteome</keyword>
<organism evidence="1 2">
    <name type="scientific">Richelia intracellularis HH01</name>
    <dbReference type="NCBI Taxonomy" id="1165094"/>
    <lineage>
        <taxon>Bacteria</taxon>
        <taxon>Bacillati</taxon>
        <taxon>Cyanobacteriota</taxon>
        <taxon>Cyanophyceae</taxon>
        <taxon>Nostocales</taxon>
        <taxon>Nostocaceae</taxon>
        <taxon>Richelia</taxon>
    </lineage>
</organism>
<reference evidence="1 2" key="1">
    <citation type="submission" date="2012-05" db="EMBL/GenBank/DDBJ databases">
        <authorList>
            <person name="Hilton J."/>
        </authorList>
    </citation>
    <scope>NUCLEOTIDE SEQUENCE [LARGE SCALE GENOMIC DNA]</scope>
    <source>
        <strain evidence="1 2">HH01</strain>
    </source>
</reference>
<evidence type="ECO:0000313" key="2">
    <source>
        <dbReference type="Proteomes" id="UP000053051"/>
    </source>
</evidence>
<protein>
    <submittedName>
        <fullName evidence="1">Chromosomal replication initiation protein</fullName>
    </submittedName>
</protein>
<evidence type="ECO:0000313" key="1">
    <source>
        <dbReference type="EMBL" id="CCH66607.1"/>
    </source>
</evidence>
<dbReference type="SUPFAM" id="SSF48295">
    <property type="entry name" value="TrpR-like"/>
    <property type="match status" value="1"/>
</dbReference>
<proteinExistence type="predicted"/>
<dbReference type="Proteomes" id="UP000053051">
    <property type="component" value="Unassembled WGS sequence"/>
</dbReference>
<dbReference type="InterPro" id="IPR013159">
    <property type="entry name" value="DnaA_C"/>
</dbReference>
<dbReference type="AlphaFoldDB" id="M1WY08"/>
<dbReference type="GO" id="GO:0005524">
    <property type="term" value="F:ATP binding"/>
    <property type="evidence" value="ECO:0007669"/>
    <property type="project" value="InterPro"/>
</dbReference>
<comment type="caution">
    <text evidence="1">The sequence shown here is derived from an EMBL/GenBank/DDBJ whole genome shotgun (WGS) entry which is preliminary data.</text>
</comment>